<dbReference type="Proteomes" id="UP000470384">
    <property type="component" value="Unassembled WGS sequence"/>
</dbReference>
<feature type="transmembrane region" description="Helical" evidence="6">
    <location>
        <begin position="6"/>
        <end position="25"/>
    </location>
</feature>
<accession>A0A845QEI6</accession>
<comment type="subcellular location">
    <subcellularLocation>
        <location evidence="1">Cell membrane</location>
        <topology evidence="1">Multi-pass membrane protein</topology>
    </subcellularLocation>
</comment>
<feature type="transmembrane region" description="Helical" evidence="6">
    <location>
        <begin position="37"/>
        <end position="56"/>
    </location>
</feature>
<dbReference type="GeneID" id="300653992"/>
<dbReference type="AlphaFoldDB" id="A0A845QEI6"/>
<evidence type="ECO:0000256" key="2">
    <source>
        <dbReference type="ARBA" id="ARBA00022475"/>
    </source>
</evidence>
<dbReference type="Pfam" id="PF13396">
    <property type="entry name" value="PLDc_N"/>
    <property type="match status" value="1"/>
</dbReference>
<keyword evidence="5 6" id="KW-0472">Membrane</keyword>
<evidence type="ECO:0000259" key="7">
    <source>
        <dbReference type="Pfam" id="PF13396"/>
    </source>
</evidence>
<evidence type="ECO:0000313" key="9">
    <source>
        <dbReference type="Proteomes" id="UP000470384"/>
    </source>
</evidence>
<dbReference type="InterPro" id="IPR027379">
    <property type="entry name" value="CLS_N"/>
</dbReference>
<evidence type="ECO:0000256" key="5">
    <source>
        <dbReference type="ARBA" id="ARBA00023136"/>
    </source>
</evidence>
<keyword evidence="9" id="KW-1185">Reference proteome</keyword>
<comment type="caution">
    <text evidence="8">The sequence shown here is derived from an EMBL/GenBank/DDBJ whole genome shotgun (WGS) entry which is preliminary data.</text>
</comment>
<protein>
    <recommendedName>
        <fullName evidence="7">Cardiolipin synthase N-terminal domain-containing protein</fullName>
    </recommendedName>
</protein>
<sequence length="60" mass="6473">MFGLEVGGLFGLIWLIIILWAIIKVAQSNAGALAKAIWIVVLLFLPLIGLIAWLLFGPKG</sequence>
<dbReference type="RefSeq" id="WP_027844758.1">
    <property type="nucleotide sequence ID" value="NZ_BMHN01000001.1"/>
</dbReference>
<dbReference type="GO" id="GO:0005886">
    <property type="term" value="C:plasma membrane"/>
    <property type="evidence" value="ECO:0007669"/>
    <property type="project" value="UniProtKB-SubCell"/>
</dbReference>
<evidence type="ECO:0000313" key="8">
    <source>
        <dbReference type="EMBL" id="NBG96962.1"/>
    </source>
</evidence>
<keyword evidence="4 6" id="KW-1133">Transmembrane helix</keyword>
<reference evidence="8 9" key="1">
    <citation type="journal article" date="2016" name="Int. J. Syst. Evol. Microbiol.">
        <title>Pyruvatibacter mobilis gen. nov., sp. nov., a marine bacterium from the culture broth of Picochlorum sp. 122.</title>
        <authorList>
            <person name="Wang G."/>
            <person name="Tang M."/>
            <person name="Wu H."/>
            <person name="Dai S."/>
            <person name="Li T."/>
            <person name="Chen C."/>
            <person name="He H."/>
            <person name="Fan J."/>
            <person name="Xiang W."/>
            <person name="Li X."/>
        </authorList>
    </citation>
    <scope>NUCLEOTIDE SEQUENCE [LARGE SCALE GENOMIC DNA]</scope>
    <source>
        <strain evidence="8 9">GYP-11</strain>
    </source>
</reference>
<evidence type="ECO:0000256" key="3">
    <source>
        <dbReference type="ARBA" id="ARBA00022692"/>
    </source>
</evidence>
<dbReference type="OrthoDB" id="8455471at2"/>
<organism evidence="8 9">
    <name type="scientific">Pyruvatibacter mobilis</name>
    <dbReference type="NCBI Taxonomy" id="1712261"/>
    <lineage>
        <taxon>Bacteria</taxon>
        <taxon>Pseudomonadati</taxon>
        <taxon>Pseudomonadota</taxon>
        <taxon>Alphaproteobacteria</taxon>
        <taxon>Hyphomicrobiales</taxon>
        <taxon>Parvibaculaceae</taxon>
        <taxon>Pyruvatibacter</taxon>
    </lineage>
</organism>
<evidence type="ECO:0000256" key="1">
    <source>
        <dbReference type="ARBA" id="ARBA00004651"/>
    </source>
</evidence>
<gene>
    <name evidence="8" type="ORF">GTQ45_14585</name>
</gene>
<keyword evidence="2" id="KW-1003">Cell membrane</keyword>
<feature type="domain" description="Cardiolipin synthase N-terminal" evidence="7">
    <location>
        <begin position="16"/>
        <end position="58"/>
    </location>
</feature>
<evidence type="ECO:0000256" key="4">
    <source>
        <dbReference type="ARBA" id="ARBA00022989"/>
    </source>
</evidence>
<name>A0A845QEI6_9HYPH</name>
<proteinExistence type="predicted"/>
<dbReference type="EMBL" id="WXYQ01000013">
    <property type="protein sequence ID" value="NBG96962.1"/>
    <property type="molecule type" value="Genomic_DNA"/>
</dbReference>
<evidence type="ECO:0000256" key="6">
    <source>
        <dbReference type="SAM" id="Phobius"/>
    </source>
</evidence>
<keyword evidence="3 6" id="KW-0812">Transmembrane</keyword>